<evidence type="ECO:0000256" key="1">
    <source>
        <dbReference type="ARBA" id="ARBA00004889"/>
    </source>
</evidence>
<dbReference type="InterPro" id="IPR006273">
    <property type="entry name" value="Orotate_PRibTrfase_bac"/>
</dbReference>
<dbReference type="GO" id="GO:0044205">
    <property type="term" value="P:'de novo' UMP biosynthetic process"/>
    <property type="evidence" value="ECO:0007669"/>
    <property type="project" value="UniProtKB-UniRule"/>
</dbReference>
<evidence type="ECO:0000259" key="8">
    <source>
        <dbReference type="Pfam" id="PF00156"/>
    </source>
</evidence>
<evidence type="ECO:0000256" key="2">
    <source>
        <dbReference type="ARBA" id="ARBA00011971"/>
    </source>
</evidence>
<dbReference type="GO" id="GO:0004588">
    <property type="term" value="F:orotate phosphoribosyltransferase activity"/>
    <property type="evidence" value="ECO:0007669"/>
    <property type="project" value="UniProtKB-UniRule"/>
</dbReference>
<evidence type="ECO:0000256" key="6">
    <source>
        <dbReference type="ARBA" id="ARBA00022975"/>
    </source>
</evidence>
<keyword evidence="3 7" id="KW-0328">Glycosyltransferase</keyword>
<keyword evidence="4 7" id="KW-0808">Transferase</keyword>
<protein>
    <recommendedName>
        <fullName evidence="2 7">Orotate phosphoribosyltransferase</fullName>
        <shortName evidence="7">OPRT</shortName>
        <shortName evidence="7">OPRTase</shortName>
        <ecNumber evidence="2 7">2.4.2.10</ecNumber>
    </recommendedName>
</protein>
<feature type="binding site" evidence="7">
    <location>
        <position position="121"/>
    </location>
    <ligand>
        <name>orotate</name>
        <dbReference type="ChEBI" id="CHEBI:30839"/>
    </ligand>
</feature>
<evidence type="ECO:0000256" key="7">
    <source>
        <dbReference type="HAMAP-Rule" id="MF_01208"/>
    </source>
</evidence>
<feature type="binding site" evidence="7">
    <location>
        <position position="149"/>
    </location>
    <ligand>
        <name>orotate</name>
        <dbReference type="ChEBI" id="CHEBI:30839"/>
    </ligand>
</feature>
<organism evidence="9">
    <name type="scientific">Thermogemmatispora argillosa</name>
    <dbReference type="NCBI Taxonomy" id="2045280"/>
    <lineage>
        <taxon>Bacteria</taxon>
        <taxon>Bacillati</taxon>
        <taxon>Chloroflexota</taxon>
        <taxon>Ktedonobacteria</taxon>
        <taxon>Thermogemmatisporales</taxon>
        <taxon>Thermogemmatisporaceae</taxon>
        <taxon>Thermogemmatispora</taxon>
    </lineage>
</organism>
<dbReference type="AlphaFoldDB" id="A0A455T8N3"/>
<comment type="similarity">
    <text evidence="7">Belongs to the purine/pyrimidine phosphoribosyltransferase family. PyrE subfamily.</text>
</comment>
<dbReference type="PANTHER" id="PTHR19278">
    <property type="entry name" value="OROTATE PHOSPHORIBOSYLTRANSFERASE"/>
    <property type="match status" value="1"/>
</dbReference>
<feature type="binding site" description="in other chain" evidence="7">
    <location>
        <begin position="117"/>
        <end position="125"/>
    </location>
    <ligand>
        <name>5-phospho-alpha-D-ribose 1-diphosphate</name>
        <dbReference type="ChEBI" id="CHEBI:58017"/>
        <note>ligand shared between dimeric partners</note>
    </ligand>
</feature>
<dbReference type="GO" id="GO:0019856">
    <property type="term" value="P:pyrimidine nucleobase biosynthetic process"/>
    <property type="evidence" value="ECO:0007669"/>
    <property type="project" value="InterPro"/>
</dbReference>
<comment type="catalytic activity">
    <reaction evidence="7">
        <text>orotidine 5'-phosphate + diphosphate = orotate + 5-phospho-alpha-D-ribose 1-diphosphate</text>
        <dbReference type="Rhea" id="RHEA:10380"/>
        <dbReference type="ChEBI" id="CHEBI:30839"/>
        <dbReference type="ChEBI" id="CHEBI:33019"/>
        <dbReference type="ChEBI" id="CHEBI:57538"/>
        <dbReference type="ChEBI" id="CHEBI:58017"/>
        <dbReference type="EC" id="2.4.2.10"/>
    </reaction>
</comment>
<reference evidence="9" key="1">
    <citation type="submission" date="2018-12" db="EMBL/GenBank/DDBJ databases">
        <title>Novel natural products biosynthetic potential of the class Ktedonobacteria.</title>
        <authorList>
            <person name="Zheng Y."/>
            <person name="Saitou A."/>
            <person name="Wang C.M."/>
            <person name="Toyoda A."/>
            <person name="Minakuchi Y."/>
            <person name="Sekiguchi Y."/>
            <person name="Ueda K."/>
            <person name="Takano H."/>
            <person name="Sakai Y."/>
            <person name="Yokota A."/>
            <person name="Yabe S."/>
        </authorList>
    </citation>
    <scope>NUCLEOTIDE SEQUENCE</scope>
    <source>
        <strain evidence="9">A3-2</strain>
    </source>
</reference>
<comment type="subunit">
    <text evidence="7">Homodimer.</text>
</comment>
<dbReference type="InterPro" id="IPR023031">
    <property type="entry name" value="OPRT"/>
</dbReference>
<dbReference type="EMBL" id="AP019377">
    <property type="protein sequence ID" value="BBH95806.1"/>
    <property type="molecule type" value="Genomic_DNA"/>
</dbReference>
<evidence type="ECO:0000256" key="3">
    <source>
        <dbReference type="ARBA" id="ARBA00022676"/>
    </source>
</evidence>
<evidence type="ECO:0000313" key="9">
    <source>
        <dbReference type="EMBL" id="BBH95806.1"/>
    </source>
</evidence>
<dbReference type="HAMAP" id="MF_01208">
    <property type="entry name" value="PyrE"/>
    <property type="match status" value="1"/>
</dbReference>
<dbReference type="NCBIfam" id="TIGR01367">
    <property type="entry name" value="pyrE_Therm"/>
    <property type="match status" value="1"/>
</dbReference>
<dbReference type="InterPro" id="IPR000836">
    <property type="entry name" value="PRTase_dom"/>
</dbReference>
<dbReference type="PANTHER" id="PTHR19278:SF9">
    <property type="entry name" value="URIDINE 5'-MONOPHOSPHATE SYNTHASE"/>
    <property type="match status" value="1"/>
</dbReference>
<dbReference type="GO" id="GO:0000287">
    <property type="term" value="F:magnesium ion binding"/>
    <property type="evidence" value="ECO:0007669"/>
    <property type="project" value="UniProtKB-UniRule"/>
</dbReference>
<comment type="function">
    <text evidence="7">Catalyzes the transfer of a ribosyl phosphate group from 5-phosphoribose 1-diphosphate to orotate, leading to the formation of orotidine monophosphate (OMP).</text>
</comment>
<feature type="domain" description="Phosphoribosyltransferase" evidence="8">
    <location>
        <begin position="48"/>
        <end position="153"/>
    </location>
</feature>
<accession>A0A455T8N3</accession>
<dbReference type="CDD" id="cd06223">
    <property type="entry name" value="PRTases_typeI"/>
    <property type="match status" value="1"/>
</dbReference>
<dbReference type="Gene3D" id="3.40.50.2020">
    <property type="match status" value="1"/>
</dbReference>
<dbReference type="EC" id="2.4.2.10" evidence="2 7"/>
<comment type="cofactor">
    <cofactor evidence="7">
        <name>Mg(2+)</name>
        <dbReference type="ChEBI" id="CHEBI:18420"/>
    </cofactor>
</comment>
<dbReference type="Pfam" id="PF00156">
    <property type="entry name" value="Pribosyltran"/>
    <property type="match status" value="1"/>
</dbReference>
<gene>
    <name evidence="9" type="primary">pyrE_1</name>
    <name evidence="7" type="synonym">pyrE</name>
    <name evidence="9" type="ORF">KTA_40050</name>
</gene>
<sequence>MMMEETELLALFERLGVVSKGHFLLTSGRHSDEYWEKFRLLEWPRVTERLCEEIAARYRSEGVEAVAGPTTGGALLAQEVARQLGTRCLVVEPAAAGGRELRRGFTLRQGERVLVVDDVLTTGLSLQETLRALLAYGPTIVGIAVLLDRSGGLAVRQLPVPCQALLTVTAQTYEPGACPLCAQGVPLTKPGSRGLSTPEGRPS</sequence>
<evidence type="ECO:0000256" key="4">
    <source>
        <dbReference type="ARBA" id="ARBA00022679"/>
    </source>
</evidence>
<comment type="pathway">
    <text evidence="1 7">Pyrimidine metabolism; UMP biosynthesis via de novo pathway; UMP from orotate: step 1/2.</text>
</comment>
<keyword evidence="6 7" id="KW-0665">Pyrimidine biosynthesis</keyword>
<dbReference type="UniPathway" id="UPA00070">
    <property type="reaction ID" value="UER00119"/>
</dbReference>
<dbReference type="InterPro" id="IPR029057">
    <property type="entry name" value="PRTase-like"/>
</dbReference>
<keyword evidence="5 7" id="KW-0460">Magnesium</keyword>
<proteinExistence type="inferred from homology"/>
<evidence type="ECO:0000256" key="5">
    <source>
        <dbReference type="ARBA" id="ARBA00022842"/>
    </source>
</evidence>
<name>A0A455T8N3_9CHLR</name>
<dbReference type="SUPFAM" id="SSF53271">
    <property type="entry name" value="PRTase-like"/>
    <property type="match status" value="1"/>
</dbReference>
<comment type="caution">
    <text evidence="7">Lacks conserved residue(s) required for the propagation of feature annotation.</text>
</comment>